<evidence type="ECO:0000313" key="1">
    <source>
        <dbReference type="EMBL" id="POB46924.1"/>
    </source>
</evidence>
<dbReference type="Proteomes" id="UP000237466">
    <property type="component" value="Unassembled WGS sequence"/>
</dbReference>
<accession>A0A2S3R1E9</accession>
<dbReference type="AlphaFoldDB" id="A0A2S3R1E9"/>
<protein>
    <submittedName>
        <fullName evidence="1">Uncharacterized protein</fullName>
    </submittedName>
</protein>
<gene>
    <name evidence="1" type="ORF">CRN52_12655</name>
</gene>
<sequence>MKDGKLQYHQLIPDGELKGRYIVKMIGVPFTEEYVKAVQAERELLENMGKTVLHFEPKGNADVLHEIFNRNLLDNNDLIARLNVLHSNFQFKENPLGFSFPCCICEHNDKDQMSEECAECGHSG</sequence>
<proteinExistence type="predicted"/>
<evidence type="ECO:0000313" key="2">
    <source>
        <dbReference type="Proteomes" id="UP000237466"/>
    </source>
</evidence>
<comment type="caution">
    <text evidence="1">The sequence shown here is derived from an EMBL/GenBank/DDBJ whole genome shotgun (WGS) entry which is preliminary data.</text>
</comment>
<name>A0A2S3R1E9_VIBVL</name>
<reference evidence="1 2" key="1">
    <citation type="journal article" date="2018" name="Front. Microbiol.">
        <title>Phylogeny of Vibrio vulnificus from the Analysis of the Core-Genome: Implications for Intra-Species Taxonomy.</title>
        <authorList>
            <person name="Roig F.J."/>
            <person name="Gonzalez-Candelas F."/>
            <person name="Sanjuan E."/>
            <person name="Fouz B."/>
            <person name="Feil E.J."/>
            <person name="Llorens C."/>
            <person name="Baker-Austin C."/>
            <person name="Oliver J.D."/>
            <person name="Danin-Poleg Y."/>
            <person name="Gibas C.J."/>
            <person name="Kashi Y."/>
            <person name="Gulig P.A."/>
            <person name="Morrison S.S."/>
            <person name="Amaro C."/>
        </authorList>
    </citation>
    <scope>NUCLEOTIDE SEQUENCE [LARGE SCALE GENOMIC DNA]</scope>
    <source>
        <strain evidence="1 2">CECT4608</strain>
    </source>
</reference>
<dbReference type="EMBL" id="PDGH01000101">
    <property type="protein sequence ID" value="POB46924.1"/>
    <property type="molecule type" value="Genomic_DNA"/>
</dbReference>
<dbReference type="RefSeq" id="WP_103200459.1">
    <property type="nucleotide sequence ID" value="NZ_PDGH01000101.1"/>
</dbReference>
<organism evidence="1 2">
    <name type="scientific">Vibrio vulnificus</name>
    <dbReference type="NCBI Taxonomy" id="672"/>
    <lineage>
        <taxon>Bacteria</taxon>
        <taxon>Pseudomonadati</taxon>
        <taxon>Pseudomonadota</taxon>
        <taxon>Gammaproteobacteria</taxon>
        <taxon>Vibrionales</taxon>
        <taxon>Vibrionaceae</taxon>
        <taxon>Vibrio</taxon>
    </lineage>
</organism>